<dbReference type="RefSeq" id="WP_185259433.1">
    <property type="nucleotide sequence ID" value="NZ_AP023368.1"/>
</dbReference>
<dbReference type="Pfam" id="PF01381">
    <property type="entry name" value="HTH_3"/>
    <property type="match status" value="1"/>
</dbReference>
<dbReference type="InterPro" id="IPR010982">
    <property type="entry name" value="Lambda_DNA-bd_dom_sf"/>
</dbReference>
<sequence>MTLGNKIQELRKNKYLSQEAFAEVLGVTRQSVSKWELDQSYPAIEKLVEIADFFGISLDELLREQGKSINTSESEIQTINSTRFNREDNTVSTVGNTDKITISKEIVWYFIGWAVMMIIVILLFGLQYYFAGFLVIQVFIWTTVIWKIYRYIKSKSSKAEHLS</sequence>
<dbReference type="PANTHER" id="PTHR46558">
    <property type="entry name" value="TRACRIPTIONAL REGULATORY PROTEIN-RELATED-RELATED"/>
    <property type="match status" value="1"/>
</dbReference>
<dbReference type="SMART" id="SM00530">
    <property type="entry name" value="HTH_XRE"/>
    <property type="match status" value="1"/>
</dbReference>
<dbReference type="PROSITE" id="PS50943">
    <property type="entry name" value="HTH_CROC1"/>
    <property type="match status" value="1"/>
</dbReference>
<keyword evidence="1" id="KW-0238">DNA-binding</keyword>
<reference evidence="4 5" key="1">
    <citation type="submission" date="2020-08" db="EMBL/GenBank/DDBJ databases">
        <title>Draft genome sequencing of an Anaerocolumna strain isolated from anoxic soil subjected to BSD treatment.</title>
        <authorList>
            <person name="Uek A."/>
            <person name="Tonouchi A."/>
        </authorList>
    </citation>
    <scope>NUCLEOTIDE SEQUENCE [LARGE SCALE GENOMIC DNA]</scope>
    <source>
        <strain evidence="4 5">CTTW</strain>
    </source>
</reference>
<evidence type="ECO:0000256" key="2">
    <source>
        <dbReference type="SAM" id="Phobius"/>
    </source>
</evidence>
<dbReference type="EMBL" id="AP023368">
    <property type="protein sequence ID" value="BCJ99157.1"/>
    <property type="molecule type" value="Genomic_DNA"/>
</dbReference>
<feature type="transmembrane region" description="Helical" evidence="2">
    <location>
        <begin position="106"/>
        <end position="124"/>
    </location>
</feature>
<dbReference type="SUPFAM" id="SSF47413">
    <property type="entry name" value="lambda repressor-like DNA-binding domains"/>
    <property type="match status" value="1"/>
</dbReference>
<dbReference type="GO" id="GO:0003677">
    <property type="term" value="F:DNA binding"/>
    <property type="evidence" value="ECO:0007669"/>
    <property type="project" value="UniProtKB-KW"/>
</dbReference>
<keyword evidence="5" id="KW-1185">Reference proteome</keyword>
<feature type="transmembrane region" description="Helical" evidence="2">
    <location>
        <begin position="130"/>
        <end position="149"/>
    </location>
</feature>
<reference evidence="4 5" key="2">
    <citation type="submission" date="2020-08" db="EMBL/GenBank/DDBJ databases">
        <authorList>
            <person name="Ueki A."/>
            <person name="Tonouchi A."/>
        </authorList>
    </citation>
    <scope>NUCLEOTIDE SEQUENCE [LARGE SCALE GENOMIC DNA]</scope>
    <source>
        <strain evidence="4 5">CTTW</strain>
    </source>
</reference>
<dbReference type="AlphaFoldDB" id="A0A7I8DN80"/>
<gene>
    <name evidence="4" type="ORF">bsdcttw_21980</name>
</gene>
<organism evidence="4 5">
    <name type="scientific">Anaerocolumna chitinilytica</name>
    <dbReference type="NCBI Taxonomy" id="1727145"/>
    <lineage>
        <taxon>Bacteria</taxon>
        <taxon>Bacillati</taxon>
        <taxon>Bacillota</taxon>
        <taxon>Clostridia</taxon>
        <taxon>Lachnospirales</taxon>
        <taxon>Lachnospiraceae</taxon>
        <taxon>Anaerocolumna</taxon>
    </lineage>
</organism>
<proteinExistence type="predicted"/>
<evidence type="ECO:0000313" key="4">
    <source>
        <dbReference type="EMBL" id="BCJ99157.1"/>
    </source>
</evidence>
<keyword evidence="2" id="KW-0812">Transmembrane</keyword>
<evidence type="ECO:0000313" key="5">
    <source>
        <dbReference type="Proteomes" id="UP000515703"/>
    </source>
</evidence>
<evidence type="ECO:0000259" key="3">
    <source>
        <dbReference type="PROSITE" id="PS50943"/>
    </source>
</evidence>
<dbReference type="PANTHER" id="PTHR46558:SF13">
    <property type="entry name" value="HTH-TYPE TRANSCRIPTIONAL REGULATOR IMMR"/>
    <property type="match status" value="1"/>
</dbReference>
<accession>A0A7I8DN80</accession>
<protein>
    <submittedName>
        <fullName evidence="4">Transcriptional regulator</fullName>
    </submittedName>
</protein>
<dbReference type="InterPro" id="IPR001387">
    <property type="entry name" value="Cro/C1-type_HTH"/>
</dbReference>
<keyword evidence="2" id="KW-1133">Transmembrane helix</keyword>
<keyword evidence="2" id="KW-0472">Membrane</keyword>
<name>A0A7I8DN80_9FIRM</name>
<feature type="domain" description="HTH cro/C1-type" evidence="3">
    <location>
        <begin position="7"/>
        <end position="61"/>
    </location>
</feature>
<dbReference type="CDD" id="cd00093">
    <property type="entry name" value="HTH_XRE"/>
    <property type="match status" value="1"/>
</dbReference>
<evidence type="ECO:0000256" key="1">
    <source>
        <dbReference type="ARBA" id="ARBA00023125"/>
    </source>
</evidence>
<dbReference type="Proteomes" id="UP000515703">
    <property type="component" value="Chromosome"/>
</dbReference>
<dbReference type="Gene3D" id="1.10.260.40">
    <property type="entry name" value="lambda repressor-like DNA-binding domains"/>
    <property type="match status" value="1"/>
</dbReference>
<dbReference type="KEGG" id="acht:bsdcttw_21980"/>